<protein>
    <recommendedName>
        <fullName evidence="1">glycerophosphodiester phosphodiesterase</fullName>
        <ecNumber evidence="1">3.1.4.46</ecNumber>
    </recommendedName>
</protein>
<comment type="caution">
    <text evidence="6">The sequence shown here is derived from an EMBL/GenBank/DDBJ whole genome shotgun (WGS) entry which is preliminary data.</text>
</comment>
<evidence type="ECO:0000256" key="5">
    <source>
        <dbReference type="SAM" id="MobiDB-lite"/>
    </source>
</evidence>
<dbReference type="GO" id="GO:0008889">
    <property type="term" value="F:glycerophosphodiester phosphodiesterase activity"/>
    <property type="evidence" value="ECO:0007669"/>
    <property type="project" value="UniProtKB-EC"/>
</dbReference>
<evidence type="ECO:0000313" key="7">
    <source>
        <dbReference type="Proteomes" id="UP000245207"/>
    </source>
</evidence>
<proteinExistence type="predicted"/>
<dbReference type="EC" id="3.1.4.46" evidence="1"/>
<dbReference type="PANTHER" id="PTHR43620">
    <property type="entry name" value="GLYCEROPHOSPHORYL DIESTER PHOSPHODIESTERASE"/>
    <property type="match status" value="1"/>
</dbReference>
<reference evidence="6 7" key="1">
    <citation type="journal article" date="2018" name="Mol. Plant">
        <title>The genome of Artemisia annua provides insight into the evolution of Asteraceae family and artemisinin biosynthesis.</title>
        <authorList>
            <person name="Shen Q."/>
            <person name="Zhang L."/>
            <person name="Liao Z."/>
            <person name="Wang S."/>
            <person name="Yan T."/>
            <person name="Shi P."/>
            <person name="Liu M."/>
            <person name="Fu X."/>
            <person name="Pan Q."/>
            <person name="Wang Y."/>
            <person name="Lv Z."/>
            <person name="Lu X."/>
            <person name="Zhang F."/>
            <person name="Jiang W."/>
            <person name="Ma Y."/>
            <person name="Chen M."/>
            <person name="Hao X."/>
            <person name="Li L."/>
            <person name="Tang Y."/>
            <person name="Lv G."/>
            <person name="Zhou Y."/>
            <person name="Sun X."/>
            <person name="Brodelius P.E."/>
            <person name="Rose J.K.C."/>
            <person name="Tang K."/>
        </authorList>
    </citation>
    <scope>NUCLEOTIDE SEQUENCE [LARGE SCALE GENOMIC DNA]</scope>
    <source>
        <strain evidence="7">cv. Huhao1</strain>
        <tissue evidence="6">Leaf</tissue>
    </source>
</reference>
<dbReference type="GO" id="GO:0006071">
    <property type="term" value="P:glycerol metabolic process"/>
    <property type="evidence" value="ECO:0007669"/>
    <property type="project" value="UniProtKB-KW"/>
</dbReference>
<organism evidence="6 7">
    <name type="scientific">Artemisia annua</name>
    <name type="common">Sweet wormwood</name>
    <dbReference type="NCBI Taxonomy" id="35608"/>
    <lineage>
        <taxon>Eukaryota</taxon>
        <taxon>Viridiplantae</taxon>
        <taxon>Streptophyta</taxon>
        <taxon>Embryophyta</taxon>
        <taxon>Tracheophyta</taxon>
        <taxon>Spermatophyta</taxon>
        <taxon>Magnoliopsida</taxon>
        <taxon>eudicotyledons</taxon>
        <taxon>Gunneridae</taxon>
        <taxon>Pentapetalae</taxon>
        <taxon>asterids</taxon>
        <taxon>campanulids</taxon>
        <taxon>Asterales</taxon>
        <taxon>Asteraceae</taxon>
        <taxon>Asteroideae</taxon>
        <taxon>Anthemideae</taxon>
        <taxon>Artemisiinae</taxon>
        <taxon>Artemisia</taxon>
    </lineage>
</organism>
<evidence type="ECO:0000256" key="1">
    <source>
        <dbReference type="ARBA" id="ARBA00012247"/>
    </source>
</evidence>
<sequence length="128" mass="13589">MVTGQAVSQDGASTSESNTNGQADEAYVSGSLTETLSIMLDFYCDPYSELVSFIAARSVGVITNDPKTASAYIRNPCVDSNSAALFVFLPIKPGDYLAQVDPVVFPPASTPIPTLQVTDVVDPLLYTF</sequence>
<dbReference type="Proteomes" id="UP000245207">
    <property type="component" value="Unassembled WGS sequence"/>
</dbReference>
<gene>
    <name evidence="6" type="ORF">CTI12_AA174030</name>
</gene>
<dbReference type="AlphaFoldDB" id="A0A2U1PA23"/>
<dbReference type="STRING" id="35608.A0A2U1PA23"/>
<comment type="catalytic activity">
    <reaction evidence="4">
        <text>a sn-glycero-3-phosphodiester + H2O = an alcohol + sn-glycerol 3-phosphate + H(+)</text>
        <dbReference type="Rhea" id="RHEA:12969"/>
        <dbReference type="ChEBI" id="CHEBI:15377"/>
        <dbReference type="ChEBI" id="CHEBI:15378"/>
        <dbReference type="ChEBI" id="CHEBI:30879"/>
        <dbReference type="ChEBI" id="CHEBI:57597"/>
        <dbReference type="ChEBI" id="CHEBI:83408"/>
        <dbReference type="EC" id="3.1.4.46"/>
    </reaction>
</comment>
<accession>A0A2U1PA23</accession>
<evidence type="ECO:0000256" key="2">
    <source>
        <dbReference type="ARBA" id="ARBA00022798"/>
    </source>
</evidence>
<evidence type="ECO:0000256" key="4">
    <source>
        <dbReference type="ARBA" id="ARBA00047512"/>
    </source>
</evidence>
<dbReference type="PANTHER" id="PTHR43620:SF44">
    <property type="entry name" value="GLYCEROPHOSPHODIESTER PHOSPHODIESTERASE GDPDL6-RELATED"/>
    <property type="match status" value="1"/>
</dbReference>
<keyword evidence="7" id="KW-1185">Reference proteome</keyword>
<dbReference type="EMBL" id="PKPP01001453">
    <property type="protein sequence ID" value="PWA82613.1"/>
    <property type="molecule type" value="Genomic_DNA"/>
</dbReference>
<feature type="region of interest" description="Disordered" evidence="5">
    <location>
        <begin position="1"/>
        <end position="22"/>
    </location>
</feature>
<evidence type="ECO:0000256" key="3">
    <source>
        <dbReference type="ARBA" id="ARBA00022801"/>
    </source>
</evidence>
<name>A0A2U1PA23_ARTAN</name>
<evidence type="ECO:0000313" key="6">
    <source>
        <dbReference type="EMBL" id="PWA82613.1"/>
    </source>
</evidence>
<keyword evidence="3" id="KW-0378">Hydrolase</keyword>
<keyword evidence="2" id="KW-0319">Glycerol metabolism</keyword>